<dbReference type="PANTHER" id="PTHR43283">
    <property type="entry name" value="BETA-LACTAMASE-RELATED"/>
    <property type="match status" value="1"/>
</dbReference>
<evidence type="ECO:0000313" key="3">
    <source>
        <dbReference type="EMBL" id="OON74930.1"/>
    </source>
</evidence>
<protein>
    <submittedName>
        <fullName evidence="3">Serine hydrolase</fullName>
    </submittedName>
</protein>
<dbReference type="EMBL" id="MVFC01000025">
    <property type="protein sequence ID" value="OON74930.1"/>
    <property type="molecule type" value="Genomic_DNA"/>
</dbReference>
<keyword evidence="4" id="KW-1185">Reference proteome</keyword>
<keyword evidence="1 3" id="KW-0378">Hydrolase</keyword>
<dbReference type="SUPFAM" id="SSF56601">
    <property type="entry name" value="beta-lactamase/transpeptidase-like"/>
    <property type="match status" value="1"/>
</dbReference>
<dbReference type="InterPro" id="IPR050789">
    <property type="entry name" value="Diverse_Enzym_Activities"/>
</dbReference>
<evidence type="ECO:0000256" key="1">
    <source>
        <dbReference type="ARBA" id="ARBA00022801"/>
    </source>
</evidence>
<dbReference type="PANTHER" id="PTHR43283:SF11">
    <property type="entry name" value="BETA-LACTAMASE-RELATED DOMAIN-CONTAINING PROTEIN"/>
    <property type="match status" value="1"/>
</dbReference>
<evidence type="ECO:0000259" key="2">
    <source>
        <dbReference type="Pfam" id="PF00144"/>
    </source>
</evidence>
<dbReference type="STRING" id="83656.B1H18_24235"/>
<dbReference type="InterPro" id="IPR012338">
    <property type="entry name" value="Beta-lactam/transpept-like"/>
</dbReference>
<dbReference type="Gene3D" id="3.40.710.10">
    <property type="entry name" value="DD-peptidase/beta-lactamase superfamily"/>
    <property type="match status" value="1"/>
</dbReference>
<reference evidence="3 4" key="1">
    <citation type="submission" date="2017-02" db="EMBL/GenBank/DDBJ databases">
        <title>Draft Genome Sequence of Streptomyces tsukubaensis F601, a Producer of the immunosuppressant tacrolimus FK506.</title>
        <authorList>
            <person name="Zong G."/>
            <person name="Zhong C."/>
            <person name="Fu J."/>
            <person name="Qin R."/>
            <person name="Cao G."/>
        </authorList>
    </citation>
    <scope>NUCLEOTIDE SEQUENCE [LARGE SCALE GENOMIC DNA]</scope>
    <source>
        <strain evidence="3 4">F601</strain>
    </source>
</reference>
<feature type="domain" description="Beta-lactamase-related" evidence="2">
    <location>
        <begin position="9"/>
        <end position="336"/>
    </location>
</feature>
<dbReference type="RefSeq" id="WP_077971112.1">
    <property type="nucleotide sequence ID" value="NZ_CP045178.1"/>
</dbReference>
<evidence type="ECO:0000313" key="4">
    <source>
        <dbReference type="Proteomes" id="UP000190539"/>
    </source>
</evidence>
<accession>A0A1V4A4N2</accession>
<comment type="caution">
    <text evidence="3">The sequence shown here is derived from an EMBL/GenBank/DDBJ whole genome shotgun (WGS) entry which is preliminary data.</text>
</comment>
<dbReference type="AlphaFoldDB" id="A0A1V4A4N2"/>
<dbReference type="GO" id="GO:0016787">
    <property type="term" value="F:hydrolase activity"/>
    <property type="evidence" value="ECO:0007669"/>
    <property type="project" value="UniProtKB-KW"/>
</dbReference>
<sequence length="348" mass="37793">MPYRTDRIEHLLSEGVREKVYPGAVWAVGDSGGVRAQGATGVLDPDEPDVRMRPDTIFDVASLTKILAVWASVGALWEDGVLNLDVPLGTFWDEVAGHPLGAVTARQLLTHTAGLPLRAQLKNLYGTDPVAVRRGVLHEALNRPPGEAVEYTDRAALILGYLAEHLSGQPLDRLCEEGTWRPLAMDSTRFGPLPAAMSPRCAPTELDEATGSHLKGTAHDFSARLLGGVCGIAGVFTILDDVVSFLRYMLAPATASTKAGFGADWTAHSLTVQTGGLQPERGLFWHPAPGTTREQDVWVHYGFTGTGMWISPTQDRWAALLTNKLYYTRDRQPLADVRNAFRGLAFSQ</sequence>
<dbReference type="Proteomes" id="UP000190539">
    <property type="component" value="Unassembled WGS sequence"/>
</dbReference>
<gene>
    <name evidence="3" type="ORF">B1H18_24235</name>
</gene>
<dbReference type="InterPro" id="IPR001466">
    <property type="entry name" value="Beta-lactam-related"/>
</dbReference>
<dbReference type="OrthoDB" id="9809635at2"/>
<name>A0A1V4A4N2_9ACTN</name>
<dbReference type="Pfam" id="PF00144">
    <property type="entry name" value="Beta-lactamase"/>
    <property type="match status" value="1"/>
</dbReference>
<proteinExistence type="predicted"/>
<organism evidence="3 4">
    <name type="scientific">Streptomyces tsukubensis</name>
    <dbReference type="NCBI Taxonomy" id="83656"/>
    <lineage>
        <taxon>Bacteria</taxon>
        <taxon>Bacillati</taxon>
        <taxon>Actinomycetota</taxon>
        <taxon>Actinomycetes</taxon>
        <taxon>Kitasatosporales</taxon>
        <taxon>Streptomycetaceae</taxon>
        <taxon>Streptomyces</taxon>
    </lineage>
</organism>